<dbReference type="GO" id="GO:0047244">
    <property type="term" value="F:N-acetylglucosaminyldiphosphoundecaprenol N-acetyl-beta-D-mannosaminyltransferase activity"/>
    <property type="evidence" value="ECO:0007669"/>
    <property type="project" value="UniProtKB-UniRule"/>
</dbReference>
<name>A0A401UPV9_9CLOT</name>
<dbReference type="InterPro" id="IPR034714">
    <property type="entry name" value="TagA_TarA"/>
</dbReference>
<dbReference type="HAMAP" id="MF_02070">
    <property type="entry name" value="TagA_TarA"/>
    <property type="match status" value="1"/>
</dbReference>
<evidence type="ECO:0000256" key="3">
    <source>
        <dbReference type="ARBA" id="ARBA00022944"/>
    </source>
</evidence>
<evidence type="ECO:0000256" key="1">
    <source>
        <dbReference type="ARBA" id="ARBA00022676"/>
    </source>
</evidence>
<evidence type="ECO:0000313" key="6">
    <source>
        <dbReference type="EMBL" id="GCD11557.1"/>
    </source>
</evidence>
<dbReference type="CDD" id="cd06533">
    <property type="entry name" value="Glyco_transf_WecG_TagA"/>
    <property type="match status" value="1"/>
</dbReference>
<comment type="pathway">
    <text evidence="5">Cell wall biogenesis; teichoic acid biosynthesis.</text>
</comment>
<keyword evidence="2 5" id="KW-0808">Transferase</keyword>
<dbReference type="OrthoDB" id="9771846at2"/>
<keyword evidence="4 5" id="KW-0961">Cell wall biogenesis/degradation</keyword>
<dbReference type="EMBL" id="BHYK01000019">
    <property type="protein sequence ID" value="GCD11557.1"/>
    <property type="molecule type" value="Genomic_DNA"/>
</dbReference>
<dbReference type="GO" id="GO:0019350">
    <property type="term" value="P:teichoic acid biosynthetic process"/>
    <property type="evidence" value="ECO:0007669"/>
    <property type="project" value="UniProtKB-UniRule"/>
</dbReference>
<dbReference type="RefSeq" id="WP_125003482.1">
    <property type="nucleotide sequence ID" value="NZ_BHYK01000019.1"/>
</dbReference>
<dbReference type="NCBIfam" id="TIGR00696">
    <property type="entry name" value="wecG_tagA_cpsF"/>
    <property type="match status" value="1"/>
</dbReference>
<dbReference type="EC" id="2.4.1.187" evidence="5"/>
<gene>
    <name evidence="6" type="ORF">Ctaglu_31800</name>
</gene>
<dbReference type="AlphaFoldDB" id="A0A401UPV9"/>
<dbReference type="InterPro" id="IPR004629">
    <property type="entry name" value="WecG_TagA_CpsF"/>
</dbReference>
<proteinExistence type="inferred from homology"/>
<keyword evidence="3 5" id="KW-0777">Teichoic acid biosynthesis</keyword>
<dbReference type="Pfam" id="PF03808">
    <property type="entry name" value="Glyco_tran_WecG"/>
    <property type="match status" value="1"/>
</dbReference>
<evidence type="ECO:0000256" key="4">
    <source>
        <dbReference type="ARBA" id="ARBA00023316"/>
    </source>
</evidence>
<protein>
    <recommendedName>
        <fullName evidence="5">N-acetylglucosaminyldiphosphoundecaprenol N-acetyl-beta-D-mannosaminyltransferase</fullName>
        <ecNumber evidence="5">2.4.1.187</ecNumber>
    </recommendedName>
    <alternativeName>
        <fullName evidence="5">N-acetylmannosaminyltransferase</fullName>
    </alternativeName>
    <alternativeName>
        <fullName evidence="5">UDP-N-acetylmannosamine transferase</fullName>
    </alternativeName>
    <alternativeName>
        <fullName evidence="5">UDP-N-acetylmannosamine:N-acetylglucosaminyl pyrophosphorylundecaprenol N-acetylmannosaminyltransferase</fullName>
    </alternativeName>
</protein>
<accession>A0A401UPV9</accession>
<evidence type="ECO:0000256" key="5">
    <source>
        <dbReference type="HAMAP-Rule" id="MF_02070"/>
    </source>
</evidence>
<evidence type="ECO:0000313" key="7">
    <source>
        <dbReference type="Proteomes" id="UP000287872"/>
    </source>
</evidence>
<dbReference type="GO" id="GO:0071555">
    <property type="term" value="P:cell wall organization"/>
    <property type="evidence" value="ECO:0007669"/>
    <property type="project" value="UniProtKB-KW"/>
</dbReference>
<comment type="similarity">
    <text evidence="5">Belongs to the glycosyltransferase 26 family. TagA/TarA subfamily.</text>
</comment>
<dbReference type="PANTHER" id="PTHR34136:SF1">
    <property type="entry name" value="UDP-N-ACETYL-D-MANNOSAMINURONIC ACID TRANSFERASE"/>
    <property type="match status" value="1"/>
</dbReference>
<keyword evidence="7" id="KW-1185">Reference proteome</keyword>
<dbReference type="Proteomes" id="UP000287872">
    <property type="component" value="Unassembled WGS sequence"/>
</dbReference>
<organism evidence="6 7">
    <name type="scientific">Clostridium tagluense</name>
    <dbReference type="NCBI Taxonomy" id="360422"/>
    <lineage>
        <taxon>Bacteria</taxon>
        <taxon>Bacillati</taxon>
        <taxon>Bacillota</taxon>
        <taxon>Clostridia</taxon>
        <taxon>Eubacteriales</taxon>
        <taxon>Clostridiaceae</taxon>
        <taxon>Clostridium</taxon>
    </lineage>
</organism>
<evidence type="ECO:0000256" key="2">
    <source>
        <dbReference type="ARBA" id="ARBA00022679"/>
    </source>
</evidence>
<reference evidence="6 7" key="1">
    <citation type="submission" date="2018-11" db="EMBL/GenBank/DDBJ databases">
        <title>Genome sequencing and assembly of Clostridium tagluense strain A121.</title>
        <authorList>
            <person name="Murakami T."/>
            <person name="Segawa T."/>
            <person name="Shcherbakova V.A."/>
            <person name="Mori H."/>
            <person name="Yoshimura Y."/>
        </authorList>
    </citation>
    <scope>NUCLEOTIDE SEQUENCE [LARGE SCALE GENOMIC DNA]</scope>
    <source>
        <strain evidence="6 7">A121</strain>
    </source>
</reference>
<keyword evidence="1 5" id="KW-0328">Glycosyltransferase</keyword>
<dbReference type="PANTHER" id="PTHR34136">
    <property type="match status" value="1"/>
</dbReference>
<dbReference type="UniPathway" id="UPA00632"/>
<comment type="caution">
    <text evidence="6">The sequence shown here is derived from an EMBL/GenBank/DDBJ whole genome shotgun (WGS) entry which is preliminary data.</text>
</comment>
<sequence>MLDNVKILGVPFSKMNMKETVNIIVNKIDCNNQSIFNIITGNPEIVLQAQKDSQLQTIFNEADLITPDGEGIVLASKWKGQPLFERVTGVDLLLEVLKMGNERGWSFYFLGADEEVNKKATENILEEYPNIIVSGRHHGYFDNVQEEKILLDIESKRPNILIVALGAPRAEKWIYNYKHRLPVKVAFGVGGSLDIISGKTARAPQKWQQLKLEWLYRLIIQPSRLRRQMVLPIFAYKSLMEALKEKRKRV</sequence>
<comment type="catalytic activity">
    <reaction evidence="5">
        <text>UDP-N-acetyl-alpha-D-mannosamine + N-acetyl-alpha-D-glucosaminyl-di-trans,octa-cis-undecaprenyl diphosphate = N-acetyl-beta-D-mannosaminyl-(1-&gt;4)-N-acetyl-alpha-D-glucosaminyl di-trans,octa-cis-undecaprenyl diphosphate + UDP + H(+)</text>
        <dbReference type="Rhea" id="RHEA:16053"/>
        <dbReference type="ChEBI" id="CHEBI:15378"/>
        <dbReference type="ChEBI" id="CHEBI:58223"/>
        <dbReference type="ChEBI" id="CHEBI:62959"/>
        <dbReference type="ChEBI" id="CHEBI:68623"/>
        <dbReference type="ChEBI" id="CHEBI:132210"/>
        <dbReference type="EC" id="2.4.1.187"/>
    </reaction>
</comment>
<comment type="function">
    <text evidence="5">Catalyzes the conversion of GlcNAc-PP-undecaprenol into ManNAc-GlcNAc-PP-undecaprenol, the first committed lipid intermediate in the de novo synthesis of teichoic acid.</text>
</comment>